<dbReference type="Proteomes" id="UP000789920">
    <property type="component" value="Unassembled WGS sequence"/>
</dbReference>
<evidence type="ECO:0000313" key="1">
    <source>
        <dbReference type="EMBL" id="CAG8830600.1"/>
    </source>
</evidence>
<organism evidence="1 2">
    <name type="scientific">Racocetra persica</name>
    <dbReference type="NCBI Taxonomy" id="160502"/>
    <lineage>
        <taxon>Eukaryota</taxon>
        <taxon>Fungi</taxon>
        <taxon>Fungi incertae sedis</taxon>
        <taxon>Mucoromycota</taxon>
        <taxon>Glomeromycotina</taxon>
        <taxon>Glomeromycetes</taxon>
        <taxon>Diversisporales</taxon>
        <taxon>Gigasporaceae</taxon>
        <taxon>Racocetra</taxon>
    </lineage>
</organism>
<protein>
    <submittedName>
        <fullName evidence="1">26890_t:CDS:1</fullName>
    </submittedName>
</protein>
<gene>
    <name evidence="1" type="ORF">RPERSI_LOCUS27858</name>
</gene>
<dbReference type="EMBL" id="CAJVQC010099498">
    <property type="protein sequence ID" value="CAG8830600.1"/>
    <property type="molecule type" value="Genomic_DNA"/>
</dbReference>
<feature type="non-terminal residue" evidence="1">
    <location>
        <position position="1"/>
    </location>
</feature>
<name>A0ACA9S7E7_9GLOM</name>
<feature type="non-terminal residue" evidence="1">
    <location>
        <position position="51"/>
    </location>
</feature>
<proteinExistence type="predicted"/>
<sequence length="51" mass="6072">FRIKHIQALYNEFNYTVMKTKRTTKANNRKTNQPFLLTPGFLIFLGAFKIH</sequence>
<keyword evidence="2" id="KW-1185">Reference proteome</keyword>
<accession>A0ACA9S7E7</accession>
<reference evidence="1" key="1">
    <citation type="submission" date="2021-06" db="EMBL/GenBank/DDBJ databases">
        <authorList>
            <person name="Kallberg Y."/>
            <person name="Tangrot J."/>
            <person name="Rosling A."/>
        </authorList>
    </citation>
    <scope>NUCLEOTIDE SEQUENCE</scope>
    <source>
        <strain evidence="1">MA461A</strain>
    </source>
</reference>
<evidence type="ECO:0000313" key="2">
    <source>
        <dbReference type="Proteomes" id="UP000789920"/>
    </source>
</evidence>
<comment type="caution">
    <text evidence="1">The sequence shown here is derived from an EMBL/GenBank/DDBJ whole genome shotgun (WGS) entry which is preliminary data.</text>
</comment>